<evidence type="ECO:0000313" key="3">
    <source>
        <dbReference type="Proteomes" id="UP000625711"/>
    </source>
</evidence>
<sequence>MSSGSASGGRAPSRTPGWGTITGSLHGFVEKYCRVGLNMKLASLEGPMGALRKLSERRRESIRRVRAKESSKSKGQAWQRPCHNLERNHCGKAYQLAMKRFSGQREQPKDRNKDAKIRSCPRSIELTATAHLKPEIASLKLQRFISTSQHSALSEPTISEEYIIIPAKKTKTTTKCWPTTKIKPTATQNPQQSASNERASPHVMNTTTES</sequence>
<reference evidence="2" key="1">
    <citation type="submission" date="2020-08" db="EMBL/GenBank/DDBJ databases">
        <title>Genome sequencing and assembly of the red palm weevil Rhynchophorus ferrugineus.</title>
        <authorList>
            <person name="Dias G.B."/>
            <person name="Bergman C.M."/>
            <person name="Manee M."/>
        </authorList>
    </citation>
    <scope>NUCLEOTIDE SEQUENCE</scope>
    <source>
        <strain evidence="2">AA-2017</strain>
        <tissue evidence="2">Whole larva</tissue>
    </source>
</reference>
<dbReference type="Proteomes" id="UP000625711">
    <property type="component" value="Unassembled WGS sequence"/>
</dbReference>
<feature type="compositionally biased region" description="Basic and acidic residues" evidence="1">
    <location>
        <begin position="55"/>
        <end position="72"/>
    </location>
</feature>
<evidence type="ECO:0000313" key="2">
    <source>
        <dbReference type="EMBL" id="KAF7275076.1"/>
    </source>
</evidence>
<accession>A0A834I975</accession>
<protein>
    <submittedName>
        <fullName evidence="2">Uncharacterized protein</fullName>
    </submittedName>
</protein>
<organism evidence="2 3">
    <name type="scientific">Rhynchophorus ferrugineus</name>
    <name type="common">Red palm weevil</name>
    <name type="synonym">Curculio ferrugineus</name>
    <dbReference type="NCBI Taxonomy" id="354439"/>
    <lineage>
        <taxon>Eukaryota</taxon>
        <taxon>Metazoa</taxon>
        <taxon>Ecdysozoa</taxon>
        <taxon>Arthropoda</taxon>
        <taxon>Hexapoda</taxon>
        <taxon>Insecta</taxon>
        <taxon>Pterygota</taxon>
        <taxon>Neoptera</taxon>
        <taxon>Endopterygota</taxon>
        <taxon>Coleoptera</taxon>
        <taxon>Polyphaga</taxon>
        <taxon>Cucujiformia</taxon>
        <taxon>Curculionidae</taxon>
        <taxon>Dryophthorinae</taxon>
        <taxon>Rhynchophorus</taxon>
    </lineage>
</organism>
<feature type="region of interest" description="Disordered" evidence="1">
    <location>
        <begin position="1"/>
        <end position="20"/>
    </location>
</feature>
<comment type="caution">
    <text evidence="2">The sequence shown here is derived from an EMBL/GenBank/DDBJ whole genome shotgun (WGS) entry which is preliminary data.</text>
</comment>
<feature type="region of interest" description="Disordered" evidence="1">
    <location>
        <begin position="174"/>
        <end position="210"/>
    </location>
</feature>
<feature type="compositionally biased region" description="Low complexity" evidence="1">
    <location>
        <begin position="174"/>
        <end position="185"/>
    </location>
</feature>
<gene>
    <name evidence="2" type="ORF">GWI33_012209</name>
</gene>
<dbReference type="AlphaFoldDB" id="A0A834I975"/>
<feature type="region of interest" description="Disordered" evidence="1">
    <location>
        <begin position="55"/>
        <end position="79"/>
    </location>
</feature>
<name>A0A834I975_RHYFE</name>
<feature type="compositionally biased region" description="Low complexity" evidence="1">
    <location>
        <begin position="1"/>
        <end position="14"/>
    </location>
</feature>
<dbReference type="EMBL" id="JAACXV010011409">
    <property type="protein sequence ID" value="KAF7275076.1"/>
    <property type="molecule type" value="Genomic_DNA"/>
</dbReference>
<evidence type="ECO:0000256" key="1">
    <source>
        <dbReference type="SAM" id="MobiDB-lite"/>
    </source>
</evidence>
<keyword evidence="3" id="KW-1185">Reference proteome</keyword>
<feature type="compositionally biased region" description="Polar residues" evidence="1">
    <location>
        <begin position="186"/>
        <end position="210"/>
    </location>
</feature>
<proteinExistence type="predicted"/>